<reference evidence="2 3" key="1">
    <citation type="submission" date="2019-03" db="EMBL/GenBank/DDBJ databases">
        <title>Draft genome sequence of Xylaria hypoxylon DSM 108379, a ubiquitous saprotrophic-parasitic fungi on hardwood.</title>
        <authorList>
            <person name="Buettner E."/>
            <person name="Leonhardt S."/>
            <person name="Gebauer A.M."/>
            <person name="Liers C."/>
            <person name="Hofrichter M."/>
            <person name="Kellner H."/>
        </authorList>
    </citation>
    <scope>NUCLEOTIDE SEQUENCE [LARGE SCALE GENOMIC DNA]</scope>
    <source>
        <strain evidence="2 3">DSM 108379</strain>
    </source>
</reference>
<comment type="caution">
    <text evidence="2">The sequence shown here is derived from an EMBL/GenBank/DDBJ whole genome shotgun (WGS) entry which is preliminary data.</text>
</comment>
<gene>
    <name evidence="2" type="ORF">E0Z10_g6953</name>
</gene>
<dbReference type="EMBL" id="SKBN01000152">
    <property type="protein sequence ID" value="TGJ81822.1"/>
    <property type="molecule type" value="Genomic_DNA"/>
</dbReference>
<evidence type="ECO:0000313" key="3">
    <source>
        <dbReference type="Proteomes" id="UP000297716"/>
    </source>
</evidence>
<proteinExistence type="predicted"/>
<dbReference type="Proteomes" id="UP000297716">
    <property type="component" value="Unassembled WGS sequence"/>
</dbReference>
<dbReference type="STRING" id="37992.A0A4Z0YZI1"/>
<dbReference type="OrthoDB" id="4588713at2759"/>
<evidence type="ECO:0000313" key="2">
    <source>
        <dbReference type="EMBL" id="TGJ81822.1"/>
    </source>
</evidence>
<accession>A0A4Z0YZI1</accession>
<protein>
    <submittedName>
        <fullName evidence="2">Uncharacterized protein</fullName>
    </submittedName>
</protein>
<feature type="compositionally biased region" description="Low complexity" evidence="1">
    <location>
        <begin position="299"/>
        <end position="315"/>
    </location>
</feature>
<dbReference type="AlphaFoldDB" id="A0A4Z0YZI1"/>
<sequence>MMDLNETENIKASIANYPQQHLPQERQLTIHSQLSAAQQSTLPRQYTTVGSLYNPQPQPLQPPVRRGRTVKSLFPYKSESPTGPPQLQYTQLQQNSDRAVSPLRLDSDFLPSTLPVNRQERQVLQRFGVAVPNVQQHAQNPAGSLQSSIAAMFANTNAAGSDNGSDGADTKSVSTMNFNSLTNLASYPNPMQRAAQKVLASHRPSPVPATGSQIPDGQSTHYNAEAEPLLSLSETAMYRSGLSRVRGAPAPLTAGPPGVRQLRPTTFEQDTLQRAREFDDENPMMNPYHAHLPFCRHTGGPSFEGESSSSIPAAETIEEGDEDEDEEDNDYYYANENAWIIDTISAEEARVFYPDGLPLNFNPQTQRISHHWESQRLAELECPSDSYSAQGPKEFWAERRQRIDNYFYSGVNTFNKTFDMAVLEHNQRSVAHIVGRPFKELPNNEGKVINRRLQVRDASLMPTSQHATLLLSMALQAIINSPEISPYNKLPKFEQSLYPPYLQK</sequence>
<keyword evidence="3" id="KW-1185">Reference proteome</keyword>
<name>A0A4Z0YZI1_9PEZI</name>
<feature type="compositionally biased region" description="Acidic residues" evidence="1">
    <location>
        <begin position="316"/>
        <end position="326"/>
    </location>
</feature>
<evidence type="ECO:0000256" key="1">
    <source>
        <dbReference type="SAM" id="MobiDB-lite"/>
    </source>
</evidence>
<organism evidence="2 3">
    <name type="scientific">Xylaria hypoxylon</name>
    <dbReference type="NCBI Taxonomy" id="37992"/>
    <lineage>
        <taxon>Eukaryota</taxon>
        <taxon>Fungi</taxon>
        <taxon>Dikarya</taxon>
        <taxon>Ascomycota</taxon>
        <taxon>Pezizomycotina</taxon>
        <taxon>Sordariomycetes</taxon>
        <taxon>Xylariomycetidae</taxon>
        <taxon>Xylariales</taxon>
        <taxon>Xylariaceae</taxon>
        <taxon>Xylaria</taxon>
    </lineage>
</organism>
<feature type="region of interest" description="Disordered" evidence="1">
    <location>
        <begin position="298"/>
        <end position="326"/>
    </location>
</feature>